<dbReference type="RefSeq" id="WP_091731440.1">
    <property type="nucleotide sequence ID" value="NZ_FNQE01000027.1"/>
</dbReference>
<name>A0A1H3RDV9_9FIRM</name>
<organism evidence="1 2">
    <name type="scientific">Proteiniborus ethanoligenes</name>
    <dbReference type="NCBI Taxonomy" id="415015"/>
    <lineage>
        <taxon>Bacteria</taxon>
        <taxon>Bacillati</taxon>
        <taxon>Bacillota</taxon>
        <taxon>Clostridia</taxon>
        <taxon>Eubacteriales</taxon>
        <taxon>Proteiniborus</taxon>
    </lineage>
</organism>
<keyword evidence="2" id="KW-1185">Reference proteome</keyword>
<evidence type="ECO:0000313" key="2">
    <source>
        <dbReference type="Proteomes" id="UP000198625"/>
    </source>
</evidence>
<accession>A0A1H3RDV9</accession>
<dbReference type="OrthoDB" id="6003696at2"/>
<protein>
    <submittedName>
        <fullName evidence="1">Uncharacterized protein</fullName>
    </submittedName>
</protein>
<proteinExistence type="predicted"/>
<dbReference type="EMBL" id="FNQE01000027">
    <property type="protein sequence ID" value="SDZ23820.1"/>
    <property type="molecule type" value="Genomic_DNA"/>
</dbReference>
<reference evidence="1 2" key="1">
    <citation type="submission" date="2016-10" db="EMBL/GenBank/DDBJ databases">
        <authorList>
            <person name="de Groot N.N."/>
        </authorList>
    </citation>
    <scope>NUCLEOTIDE SEQUENCE [LARGE SCALE GENOMIC DNA]</scope>
    <source>
        <strain evidence="1 2">DSM 21650</strain>
    </source>
</reference>
<dbReference type="Proteomes" id="UP000198625">
    <property type="component" value="Unassembled WGS sequence"/>
</dbReference>
<evidence type="ECO:0000313" key="1">
    <source>
        <dbReference type="EMBL" id="SDZ23820.1"/>
    </source>
</evidence>
<dbReference type="InterPro" id="IPR029062">
    <property type="entry name" value="Class_I_gatase-like"/>
</dbReference>
<dbReference type="STRING" id="415015.SAMN05660462_02326"/>
<dbReference type="AlphaFoldDB" id="A0A1H3RDV9"/>
<dbReference type="Gene3D" id="3.40.50.880">
    <property type="match status" value="1"/>
</dbReference>
<gene>
    <name evidence="1" type="ORF">SAMN05660462_02326</name>
</gene>
<sequence length="71" mass="8233">MECKKYGNREPFINQNVVVDGNIVTAKRNGYVDFAITIGRVMNIYKDENDLIGAIEYFKCFNEGFRNYCLP</sequence>